<dbReference type="EMBL" id="CAJFDH010000006">
    <property type="protein sequence ID" value="CAD5229965.1"/>
    <property type="molecule type" value="Genomic_DNA"/>
</dbReference>
<name>A0A811LK26_9BILA</name>
<sequence length="158" mass="18975">MAQLTNGYFPDATIELNCRPEFTEWKALAGMLRYQRITPTVWYCRQIYLFSYCKIDKFVYDPNWAEDKYNFYSKALADIQMKCLSCPIDVLLSFVQHNHQHETVEELEVPWLLYEDRIQEFSLFCANYNNSFPKLEKFVVSEHYRHKKLLFKKKSAKA</sequence>
<dbReference type="Proteomes" id="UP000783686">
    <property type="component" value="Unassembled WGS sequence"/>
</dbReference>
<dbReference type="Proteomes" id="UP000614601">
    <property type="component" value="Unassembled WGS sequence"/>
</dbReference>
<reference evidence="1" key="1">
    <citation type="submission" date="2020-09" db="EMBL/GenBank/DDBJ databases">
        <authorList>
            <person name="Kikuchi T."/>
        </authorList>
    </citation>
    <scope>NUCLEOTIDE SEQUENCE</scope>
    <source>
        <strain evidence="1">SH1</strain>
    </source>
</reference>
<comment type="caution">
    <text evidence="1">The sequence shown here is derived from an EMBL/GenBank/DDBJ whole genome shotgun (WGS) entry which is preliminary data.</text>
</comment>
<keyword evidence="2" id="KW-1185">Reference proteome</keyword>
<evidence type="ECO:0000313" key="1">
    <source>
        <dbReference type="EMBL" id="CAD5229965.1"/>
    </source>
</evidence>
<dbReference type="EMBL" id="CAJFCW020000006">
    <property type="protein sequence ID" value="CAG9127353.1"/>
    <property type="molecule type" value="Genomic_DNA"/>
</dbReference>
<organism evidence="1 2">
    <name type="scientific">Bursaphelenchus okinawaensis</name>
    <dbReference type="NCBI Taxonomy" id="465554"/>
    <lineage>
        <taxon>Eukaryota</taxon>
        <taxon>Metazoa</taxon>
        <taxon>Ecdysozoa</taxon>
        <taxon>Nematoda</taxon>
        <taxon>Chromadorea</taxon>
        <taxon>Rhabditida</taxon>
        <taxon>Tylenchina</taxon>
        <taxon>Tylenchomorpha</taxon>
        <taxon>Aphelenchoidea</taxon>
        <taxon>Aphelenchoididae</taxon>
        <taxon>Bursaphelenchus</taxon>
    </lineage>
</organism>
<accession>A0A811LK26</accession>
<dbReference type="AlphaFoldDB" id="A0A811LK26"/>
<gene>
    <name evidence="1" type="ORF">BOKJ2_LOCUS13899</name>
</gene>
<proteinExistence type="predicted"/>
<evidence type="ECO:0000313" key="2">
    <source>
        <dbReference type="Proteomes" id="UP000614601"/>
    </source>
</evidence>
<protein>
    <submittedName>
        <fullName evidence="1">Uncharacterized protein</fullName>
    </submittedName>
</protein>